<feature type="domain" description="AB hydrolase-1" evidence="2">
    <location>
        <begin position="78"/>
        <end position="297"/>
    </location>
</feature>
<organism evidence="3 4">
    <name type="scientific">Brevibacterium epidermidis</name>
    <dbReference type="NCBI Taxonomy" id="1698"/>
    <lineage>
        <taxon>Bacteria</taxon>
        <taxon>Bacillati</taxon>
        <taxon>Actinomycetota</taxon>
        <taxon>Actinomycetes</taxon>
        <taxon>Micrococcales</taxon>
        <taxon>Brevibacteriaceae</taxon>
        <taxon>Brevibacterium</taxon>
    </lineage>
</organism>
<dbReference type="AlphaFoldDB" id="A0A9D2UK92"/>
<dbReference type="InterPro" id="IPR050266">
    <property type="entry name" value="AB_hydrolase_sf"/>
</dbReference>
<gene>
    <name evidence="3" type="ORF">K8V74_00470</name>
</gene>
<dbReference type="GO" id="GO:0047372">
    <property type="term" value="F:monoacylglycerol lipase activity"/>
    <property type="evidence" value="ECO:0007669"/>
    <property type="project" value="TreeGrafter"/>
</dbReference>
<dbReference type="Proteomes" id="UP000743760">
    <property type="component" value="Unassembled WGS sequence"/>
</dbReference>
<reference evidence="3" key="1">
    <citation type="journal article" date="2021" name="PeerJ">
        <title>Extensive microbial diversity within the chicken gut microbiome revealed by metagenomics and culture.</title>
        <authorList>
            <person name="Gilroy R."/>
            <person name="Ravi A."/>
            <person name="Getino M."/>
            <person name="Pursley I."/>
            <person name="Horton D.L."/>
            <person name="Alikhan N.F."/>
            <person name="Baker D."/>
            <person name="Gharbi K."/>
            <person name="Hall N."/>
            <person name="Watson M."/>
            <person name="Adriaenssens E.M."/>
            <person name="Foster-Nyarko E."/>
            <person name="Jarju S."/>
            <person name="Secka A."/>
            <person name="Antonio M."/>
            <person name="Oren A."/>
            <person name="Chaudhuri R.R."/>
            <person name="La Ragione R."/>
            <person name="Hildebrand F."/>
            <person name="Pallen M.J."/>
        </authorList>
    </citation>
    <scope>NUCLEOTIDE SEQUENCE</scope>
    <source>
        <strain evidence="3">CHK139-4039</strain>
    </source>
</reference>
<dbReference type="GO" id="GO:0016020">
    <property type="term" value="C:membrane"/>
    <property type="evidence" value="ECO:0007669"/>
    <property type="project" value="TreeGrafter"/>
</dbReference>
<dbReference type="EMBL" id="DYXR01000016">
    <property type="protein sequence ID" value="HJE76401.1"/>
    <property type="molecule type" value="Genomic_DNA"/>
</dbReference>
<dbReference type="GO" id="GO:0046464">
    <property type="term" value="P:acylglycerol catabolic process"/>
    <property type="evidence" value="ECO:0007669"/>
    <property type="project" value="TreeGrafter"/>
</dbReference>
<dbReference type="PANTHER" id="PTHR43798:SF33">
    <property type="entry name" value="HYDROLASE, PUTATIVE (AFU_ORTHOLOGUE AFUA_2G14860)-RELATED"/>
    <property type="match status" value="1"/>
</dbReference>
<reference evidence="3" key="2">
    <citation type="submission" date="2021-09" db="EMBL/GenBank/DDBJ databases">
        <authorList>
            <person name="Gilroy R."/>
        </authorList>
    </citation>
    <scope>NUCLEOTIDE SEQUENCE</scope>
    <source>
        <strain evidence="3">CHK139-4039</strain>
    </source>
</reference>
<feature type="signal peptide" evidence="1">
    <location>
        <begin position="1"/>
        <end position="31"/>
    </location>
</feature>
<keyword evidence="1" id="KW-0732">Signal</keyword>
<protein>
    <submittedName>
        <fullName evidence="3">Alpha/beta hydrolase</fullName>
    </submittedName>
</protein>
<proteinExistence type="predicted"/>
<dbReference type="InterPro" id="IPR000073">
    <property type="entry name" value="AB_hydrolase_1"/>
</dbReference>
<dbReference type="InterPro" id="IPR029058">
    <property type="entry name" value="AB_hydrolase_fold"/>
</dbReference>
<evidence type="ECO:0000313" key="3">
    <source>
        <dbReference type="EMBL" id="HJE76401.1"/>
    </source>
</evidence>
<accession>A0A9D2UK92</accession>
<dbReference type="SUPFAM" id="SSF53474">
    <property type="entry name" value="alpha/beta-Hydrolases"/>
    <property type="match status" value="1"/>
</dbReference>
<comment type="caution">
    <text evidence="3">The sequence shown here is derived from an EMBL/GenBank/DDBJ whole genome shotgun (WGS) entry which is preliminary data.</text>
</comment>
<evidence type="ECO:0000256" key="1">
    <source>
        <dbReference type="SAM" id="SignalP"/>
    </source>
</evidence>
<dbReference type="PANTHER" id="PTHR43798">
    <property type="entry name" value="MONOACYLGLYCEROL LIPASE"/>
    <property type="match status" value="1"/>
</dbReference>
<dbReference type="PROSITE" id="PS51257">
    <property type="entry name" value="PROKAR_LIPOPROTEIN"/>
    <property type="match status" value="1"/>
</dbReference>
<sequence length="312" mass="34589">MTRRRRLALPGAIAMVTALLTLSACSDGSEAGEGLNTDSADLPTEIAQPDWVDAKQSVELDTGIEMKYVEMGNPDGEPLVLIHGMTDNSRGWSLMAPHLADEFHMYIPDLRGHGDTDKPDMKMYTASLYASDISSFMDELDLNEPDVVGHSLGGTVAQTLAVNYPEKLDRLVLESTFPVTSGDTQMYDTILEFGDNPPTDEFMDNWYSNPNPVDEEFLSYEKKESQNLPPYDWRQIAKGGSSFDLTPFMDELDSPTLILSGTLDELAGADQQKELKKLIPDADTISYDGHGHNIQWEIPEKMAEDVQAFLTK</sequence>
<dbReference type="Pfam" id="PF00561">
    <property type="entry name" value="Abhydrolase_1"/>
    <property type="match status" value="1"/>
</dbReference>
<keyword evidence="3" id="KW-0378">Hydrolase</keyword>
<evidence type="ECO:0000259" key="2">
    <source>
        <dbReference type="Pfam" id="PF00561"/>
    </source>
</evidence>
<name>A0A9D2UK92_BREEP</name>
<feature type="chain" id="PRO_5038693689" evidence="1">
    <location>
        <begin position="32"/>
        <end position="312"/>
    </location>
</feature>
<evidence type="ECO:0000313" key="4">
    <source>
        <dbReference type="Proteomes" id="UP000743760"/>
    </source>
</evidence>
<dbReference type="Gene3D" id="3.40.50.1820">
    <property type="entry name" value="alpha/beta hydrolase"/>
    <property type="match status" value="1"/>
</dbReference>
<dbReference type="PRINTS" id="PR00111">
    <property type="entry name" value="ABHYDROLASE"/>
</dbReference>